<reference evidence="2" key="1">
    <citation type="journal article" date="2023" name="G3 (Bethesda)">
        <title>A reference genome for the long-term kleptoplast-retaining sea slug Elysia crispata morphotype clarki.</title>
        <authorList>
            <person name="Eastman K.E."/>
            <person name="Pendleton A.L."/>
            <person name="Shaikh M.A."/>
            <person name="Suttiyut T."/>
            <person name="Ogas R."/>
            <person name="Tomko P."/>
            <person name="Gavelis G."/>
            <person name="Widhalm J.R."/>
            <person name="Wisecaver J.H."/>
        </authorList>
    </citation>
    <scope>NUCLEOTIDE SEQUENCE</scope>
    <source>
        <strain evidence="2">ECLA1</strain>
    </source>
</reference>
<name>A0AAE1CJ74_9GAST</name>
<organism evidence="2 3">
    <name type="scientific">Elysia crispata</name>
    <name type="common">lettuce slug</name>
    <dbReference type="NCBI Taxonomy" id="231223"/>
    <lineage>
        <taxon>Eukaryota</taxon>
        <taxon>Metazoa</taxon>
        <taxon>Spiralia</taxon>
        <taxon>Lophotrochozoa</taxon>
        <taxon>Mollusca</taxon>
        <taxon>Gastropoda</taxon>
        <taxon>Heterobranchia</taxon>
        <taxon>Euthyneura</taxon>
        <taxon>Panpulmonata</taxon>
        <taxon>Sacoglossa</taxon>
        <taxon>Placobranchoidea</taxon>
        <taxon>Plakobranchidae</taxon>
        <taxon>Elysia</taxon>
    </lineage>
</organism>
<evidence type="ECO:0000313" key="3">
    <source>
        <dbReference type="Proteomes" id="UP001283361"/>
    </source>
</evidence>
<evidence type="ECO:0000259" key="1">
    <source>
        <dbReference type="Pfam" id="PF00147"/>
    </source>
</evidence>
<dbReference type="AlphaFoldDB" id="A0AAE1CJ74"/>
<sequence>MSPLTPVIKEIFFKMARGYVLFAVLLSLLFGLLTLVPTVNSKSELCRGNMRYSSHVRHKRIYEPLIGKNVLCDTHFGYIYIQRRLTGKEDFYRRFADYVFGFGDIESDHWLGLHFYSRPNISTKG</sequence>
<dbReference type="Gene3D" id="3.90.215.10">
    <property type="entry name" value="Gamma Fibrinogen, chain A, domain 1"/>
    <property type="match status" value="1"/>
</dbReference>
<gene>
    <name evidence="2" type="ORF">RRG08_053451</name>
</gene>
<dbReference type="InterPro" id="IPR036056">
    <property type="entry name" value="Fibrinogen-like_C"/>
</dbReference>
<keyword evidence="3" id="KW-1185">Reference proteome</keyword>
<comment type="caution">
    <text evidence="2">The sequence shown here is derived from an EMBL/GenBank/DDBJ whole genome shotgun (WGS) entry which is preliminary data.</text>
</comment>
<protein>
    <recommendedName>
        <fullName evidence="1">Fibrinogen C-terminal domain-containing protein</fullName>
    </recommendedName>
</protein>
<dbReference type="EMBL" id="JAWDGP010007972">
    <property type="protein sequence ID" value="KAK3698483.1"/>
    <property type="molecule type" value="Genomic_DNA"/>
</dbReference>
<evidence type="ECO:0000313" key="2">
    <source>
        <dbReference type="EMBL" id="KAK3698483.1"/>
    </source>
</evidence>
<dbReference type="InterPro" id="IPR014716">
    <property type="entry name" value="Fibrinogen_a/b/g_C_1"/>
</dbReference>
<dbReference type="InterPro" id="IPR002181">
    <property type="entry name" value="Fibrinogen_a/b/g_C_dom"/>
</dbReference>
<feature type="domain" description="Fibrinogen C-terminal" evidence="1">
    <location>
        <begin position="70"/>
        <end position="113"/>
    </location>
</feature>
<proteinExistence type="predicted"/>
<dbReference type="SUPFAM" id="SSF56496">
    <property type="entry name" value="Fibrinogen C-terminal domain-like"/>
    <property type="match status" value="1"/>
</dbReference>
<accession>A0AAE1CJ74</accession>
<dbReference type="Pfam" id="PF00147">
    <property type="entry name" value="Fibrinogen_C"/>
    <property type="match status" value="1"/>
</dbReference>
<dbReference type="Proteomes" id="UP001283361">
    <property type="component" value="Unassembled WGS sequence"/>
</dbReference>